<comment type="subunit">
    <text evidence="8">Has multiple subunits with at least A(3), B(3), C, D, E, F, H, I and proteolipid K(x).</text>
</comment>
<evidence type="ECO:0000256" key="7">
    <source>
        <dbReference type="ARBA" id="ARBA00023310"/>
    </source>
</evidence>
<dbReference type="GO" id="GO:0046933">
    <property type="term" value="F:proton-transporting ATP synthase activity, rotational mechanism"/>
    <property type="evidence" value="ECO:0007669"/>
    <property type="project" value="UniProtKB-UniRule"/>
</dbReference>
<keyword evidence="5 8" id="KW-0406">Ion transport</keyword>
<evidence type="ECO:0000313" key="10">
    <source>
        <dbReference type="EMBL" id="AGB01336.1"/>
    </source>
</evidence>
<gene>
    <name evidence="8" type="primary">atpE</name>
    <name evidence="10" type="ordered locus">Metfor_0255</name>
</gene>
<dbReference type="HOGENOM" id="CLU_1399744_0_0_2"/>
<dbReference type="Proteomes" id="UP000010824">
    <property type="component" value="Chromosome"/>
</dbReference>
<keyword evidence="2 8" id="KW-0813">Transport</keyword>
<dbReference type="SUPFAM" id="SSF160527">
    <property type="entry name" value="V-type ATPase subunit E-like"/>
    <property type="match status" value="1"/>
</dbReference>
<comment type="similarity">
    <text evidence="1 8">Belongs to the V-ATPase E subunit family.</text>
</comment>
<dbReference type="AlphaFoldDB" id="L0HC04"/>
<dbReference type="InterPro" id="IPR002842">
    <property type="entry name" value="ATPase_V1_Esu"/>
</dbReference>
<keyword evidence="9" id="KW-0175">Coiled coil</keyword>
<dbReference type="GO" id="GO:0005886">
    <property type="term" value="C:plasma membrane"/>
    <property type="evidence" value="ECO:0007669"/>
    <property type="project" value="UniProtKB-SubCell"/>
</dbReference>
<dbReference type="eggNOG" id="arCOG00869">
    <property type="taxonomic scope" value="Archaea"/>
</dbReference>
<keyword evidence="6 8" id="KW-0472">Membrane</keyword>
<comment type="function">
    <text evidence="8">Component of the A-type ATP synthase that produces ATP from ADP in the presence of a proton gradient across the membrane.</text>
</comment>
<keyword evidence="7 8" id="KW-0066">ATP synthesis</keyword>
<dbReference type="Pfam" id="PF01991">
    <property type="entry name" value="vATP-synt_E"/>
    <property type="match status" value="1"/>
</dbReference>
<evidence type="ECO:0000256" key="3">
    <source>
        <dbReference type="ARBA" id="ARBA00022475"/>
    </source>
</evidence>
<evidence type="ECO:0000256" key="9">
    <source>
        <dbReference type="SAM" id="Coils"/>
    </source>
</evidence>
<dbReference type="HAMAP" id="MF_00311">
    <property type="entry name" value="ATP_synth_E_arch"/>
    <property type="match status" value="1"/>
</dbReference>
<feature type="coiled-coil region" evidence="9">
    <location>
        <begin position="7"/>
        <end position="46"/>
    </location>
</feature>
<evidence type="ECO:0000256" key="6">
    <source>
        <dbReference type="ARBA" id="ARBA00023136"/>
    </source>
</evidence>
<evidence type="ECO:0000256" key="4">
    <source>
        <dbReference type="ARBA" id="ARBA00022781"/>
    </source>
</evidence>
<dbReference type="GO" id="GO:0033178">
    <property type="term" value="C:proton-transporting two-sector ATPase complex, catalytic domain"/>
    <property type="evidence" value="ECO:0007669"/>
    <property type="project" value="InterPro"/>
</dbReference>
<reference evidence="10 11" key="2">
    <citation type="journal article" date="2014" name="Genome Announc.">
        <title>Complete Genome Sequence of Methanoregula formicica SMSPT, a Mesophilic Hydrogenotrophic Methanogen Isolated from a Methanogenic Upflow Anaerobic Sludge Blanket Reactor.</title>
        <authorList>
            <person name="Yamamoto K."/>
            <person name="Tamaki H."/>
            <person name="Cadillo-Quiroz H."/>
            <person name="Imachi H."/>
            <person name="Kyrpides N."/>
            <person name="Woyke T."/>
            <person name="Goodwin L."/>
            <person name="Zinder S.H."/>
            <person name="Kamagata Y."/>
            <person name="Liu W.T."/>
        </authorList>
    </citation>
    <scope>NUCLEOTIDE SEQUENCE [LARGE SCALE GENOMIC DNA]</scope>
    <source>
        <strain evidence="11">DSM 22288 / NBRC 105244 / SMSP</strain>
    </source>
</reference>
<dbReference type="KEGG" id="mfo:Metfor_0255"/>
<dbReference type="GO" id="GO:0005524">
    <property type="term" value="F:ATP binding"/>
    <property type="evidence" value="ECO:0007669"/>
    <property type="project" value="UniProtKB-UniRule"/>
</dbReference>
<keyword evidence="3 8" id="KW-1003">Cell membrane</keyword>
<dbReference type="EMBL" id="CP003167">
    <property type="protein sequence ID" value="AGB01336.1"/>
    <property type="molecule type" value="Genomic_DNA"/>
</dbReference>
<dbReference type="GO" id="GO:0046961">
    <property type="term" value="F:proton-transporting ATPase activity, rotational mechanism"/>
    <property type="evidence" value="ECO:0007669"/>
    <property type="project" value="InterPro"/>
</dbReference>
<organism evidence="10 11">
    <name type="scientific">Methanoregula formicica (strain DSM 22288 / NBRC 105244 / SMSP)</name>
    <dbReference type="NCBI Taxonomy" id="593750"/>
    <lineage>
        <taxon>Archaea</taxon>
        <taxon>Methanobacteriati</taxon>
        <taxon>Methanobacteriota</taxon>
        <taxon>Stenosarchaea group</taxon>
        <taxon>Methanomicrobia</taxon>
        <taxon>Methanomicrobiales</taxon>
        <taxon>Methanoregulaceae</taxon>
        <taxon>Methanoregula</taxon>
    </lineage>
</organism>
<accession>L0HC04</accession>
<evidence type="ECO:0000256" key="5">
    <source>
        <dbReference type="ARBA" id="ARBA00023065"/>
    </source>
</evidence>
<dbReference type="GO" id="GO:0042777">
    <property type="term" value="P:proton motive force-driven plasma membrane ATP synthesis"/>
    <property type="evidence" value="ECO:0007669"/>
    <property type="project" value="UniProtKB-UniRule"/>
</dbReference>
<reference evidence="11" key="1">
    <citation type="submission" date="2011-12" db="EMBL/GenBank/DDBJ databases">
        <title>Complete sequence of Methanoregula formicicum SMSP.</title>
        <authorList>
            <person name="Lucas S."/>
            <person name="Han J."/>
            <person name="Lapidus A."/>
            <person name="Cheng J.-F."/>
            <person name="Goodwin L."/>
            <person name="Pitluck S."/>
            <person name="Peters L."/>
            <person name="Ovchinnikova G."/>
            <person name="Teshima H."/>
            <person name="Detter J.C."/>
            <person name="Han C."/>
            <person name="Tapia R."/>
            <person name="Land M."/>
            <person name="Hauser L."/>
            <person name="Kyrpides N."/>
            <person name="Ivanova N."/>
            <person name="Pagani I."/>
            <person name="Imachi H."/>
            <person name="Tamaki H."/>
            <person name="Sekiguchi Y."/>
            <person name="Kamagata Y."/>
            <person name="Cadillo-Quiroz H."/>
            <person name="Zinder S."/>
            <person name="Liu W.-T."/>
            <person name="Woyke T."/>
        </authorList>
    </citation>
    <scope>NUCLEOTIDE SEQUENCE [LARGE SCALE GENOMIC DNA]</scope>
    <source>
        <strain evidence="11">DSM 22288 / NBRC 105244 / SMSP</strain>
    </source>
</reference>
<dbReference type="STRING" id="593750.Metfor_0255"/>
<dbReference type="Gene3D" id="1.20.5.620">
    <property type="entry name" value="F1F0 ATP synthase subunit B, membrane domain"/>
    <property type="match status" value="1"/>
</dbReference>
<name>L0HC04_METFS</name>
<dbReference type="InParanoid" id="L0HC04"/>
<sequence>MAYDNLLKSVEESAEARERELLQKAEQQAEAIRAEARKRAEEIQQATIRDAERSVAIERNKQLYLAKGETKEKSLRGREKIFLSAFAEAERRLSGLRQDKQYPAIFERLARETVSAVGTNPFVLHVDKRDLDLCRTTLAAIGIRCEVIPDIECAGGLVAASPDGLVTIANTVESRIERIREHKRLAIYKILSGG</sequence>
<dbReference type="InterPro" id="IPR038495">
    <property type="entry name" value="ATPase_E_C"/>
</dbReference>
<keyword evidence="11" id="KW-1185">Reference proteome</keyword>
<evidence type="ECO:0000256" key="1">
    <source>
        <dbReference type="ARBA" id="ARBA00005901"/>
    </source>
</evidence>
<comment type="subcellular location">
    <subcellularLocation>
        <location evidence="8">Cell membrane</location>
        <topology evidence="8">Peripheral membrane protein</topology>
    </subcellularLocation>
</comment>
<proteinExistence type="inferred from homology"/>
<protein>
    <recommendedName>
        <fullName evidence="8">A-type ATP synthase subunit E</fullName>
    </recommendedName>
</protein>
<evidence type="ECO:0000313" key="11">
    <source>
        <dbReference type="Proteomes" id="UP000010824"/>
    </source>
</evidence>
<keyword evidence="4 8" id="KW-0375">Hydrogen ion transport</keyword>
<evidence type="ECO:0000256" key="2">
    <source>
        <dbReference type="ARBA" id="ARBA00022448"/>
    </source>
</evidence>
<dbReference type="Gene3D" id="3.30.2320.30">
    <property type="entry name" value="ATP synthase, E subunit, C-terminal"/>
    <property type="match status" value="1"/>
</dbReference>
<evidence type="ECO:0000256" key="8">
    <source>
        <dbReference type="HAMAP-Rule" id="MF_00311"/>
    </source>
</evidence>